<dbReference type="AlphaFoldDB" id="A0A8K0G850"/>
<sequence>MKSVISGAPSKDDVDFDKEVVTIDEAFENETIEDQPQSNAPEEDFDSEMSNHSFDPDIPNNIEYPVDVFLCLFTTKLLEKIVFETHLYGNRFIPTSLDEIKAFIGVDIMMGHTKKPSYTDYWSSKIEMRDPFISSPKKKEEGYDKLYQLRPLLDILAESYKKCFKPSENQSIDETIVKFKHRIGFRQYMPLKPIKRWYKIWARAGYLCQFQVYTGKADSTEKSLGEDSCVLKLDLEKDNIYACCTAGKGRKRELKDLLADKEMKRGSSDGRASSTLLYVKWMDNKAVRFLSNFHCLKDCQTITKKKDGTIESINCLQVVKNYNKHMGLAVVSGLTGSTNDTANKRGRKFSIEFSRFKQRVKSRGKESNIDRLKGRVDYKQEHRKNDVVGQRT</sequence>
<reference evidence="3" key="1">
    <citation type="submission" date="2019-08" db="EMBL/GenBank/DDBJ databases">
        <title>The genome of the North American firefly Photinus pyralis.</title>
        <authorList>
            <consortium name="Photinus pyralis genome working group"/>
            <person name="Fallon T.R."/>
            <person name="Sander Lower S.E."/>
            <person name="Weng J.-K."/>
        </authorList>
    </citation>
    <scope>NUCLEOTIDE SEQUENCE</scope>
    <source>
        <strain evidence="3">TRF0915ILg1</strain>
        <tissue evidence="3">Whole body</tissue>
    </source>
</reference>
<dbReference type="Proteomes" id="UP000801492">
    <property type="component" value="Unassembled WGS sequence"/>
</dbReference>
<feature type="region of interest" description="Disordered" evidence="1">
    <location>
        <begin position="27"/>
        <end position="52"/>
    </location>
</feature>
<evidence type="ECO:0000313" key="4">
    <source>
        <dbReference type="Proteomes" id="UP000801492"/>
    </source>
</evidence>
<evidence type="ECO:0000313" key="3">
    <source>
        <dbReference type="EMBL" id="KAF2895170.1"/>
    </source>
</evidence>
<feature type="domain" description="PiggyBac transposable element-derived protein" evidence="2">
    <location>
        <begin position="65"/>
        <end position="129"/>
    </location>
</feature>
<keyword evidence="4" id="KW-1185">Reference proteome</keyword>
<dbReference type="OrthoDB" id="6781365at2759"/>
<dbReference type="PANTHER" id="PTHR46599:SF3">
    <property type="entry name" value="PIGGYBAC TRANSPOSABLE ELEMENT-DERIVED PROTEIN 4"/>
    <property type="match status" value="1"/>
</dbReference>
<gene>
    <name evidence="3" type="ORF">ILUMI_10998</name>
</gene>
<dbReference type="InterPro" id="IPR029526">
    <property type="entry name" value="PGBD"/>
</dbReference>
<accession>A0A8K0G850</accession>
<name>A0A8K0G850_IGNLU</name>
<dbReference type="EMBL" id="VTPC01006158">
    <property type="protein sequence ID" value="KAF2895170.1"/>
    <property type="molecule type" value="Genomic_DNA"/>
</dbReference>
<proteinExistence type="predicted"/>
<evidence type="ECO:0000256" key="1">
    <source>
        <dbReference type="SAM" id="MobiDB-lite"/>
    </source>
</evidence>
<organism evidence="3 4">
    <name type="scientific">Ignelater luminosus</name>
    <name type="common">Cucubano</name>
    <name type="synonym">Pyrophorus luminosus</name>
    <dbReference type="NCBI Taxonomy" id="2038154"/>
    <lineage>
        <taxon>Eukaryota</taxon>
        <taxon>Metazoa</taxon>
        <taxon>Ecdysozoa</taxon>
        <taxon>Arthropoda</taxon>
        <taxon>Hexapoda</taxon>
        <taxon>Insecta</taxon>
        <taxon>Pterygota</taxon>
        <taxon>Neoptera</taxon>
        <taxon>Endopterygota</taxon>
        <taxon>Coleoptera</taxon>
        <taxon>Polyphaga</taxon>
        <taxon>Elateriformia</taxon>
        <taxon>Elateroidea</taxon>
        <taxon>Elateridae</taxon>
        <taxon>Agrypninae</taxon>
        <taxon>Pyrophorini</taxon>
        <taxon>Ignelater</taxon>
    </lineage>
</organism>
<protein>
    <recommendedName>
        <fullName evidence="2">PiggyBac transposable element-derived protein domain-containing protein</fullName>
    </recommendedName>
</protein>
<dbReference type="PANTHER" id="PTHR46599">
    <property type="entry name" value="PIGGYBAC TRANSPOSABLE ELEMENT-DERIVED PROTEIN 4"/>
    <property type="match status" value="1"/>
</dbReference>
<evidence type="ECO:0000259" key="2">
    <source>
        <dbReference type="Pfam" id="PF13843"/>
    </source>
</evidence>
<comment type="caution">
    <text evidence="3">The sequence shown here is derived from an EMBL/GenBank/DDBJ whole genome shotgun (WGS) entry which is preliminary data.</text>
</comment>
<dbReference type="Pfam" id="PF13843">
    <property type="entry name" value="DDE_Tnp_1_7"/>
    <property type="match status" value="3"/>
</dbReference>
<feature type="domain" description="PiggyBac transposable element-derived protein" evidence="2">
    <location>
        <begin position="234"/>
        <end position="328"/>
    </location>
</feature>
<feature type="domain" description="PiggyBac transposable element-derived protein" evidence="2">
    <location>
        <begin position="137"/>
        <end position="223"/>
    </location>
</feature>